<dbReference type="EMBL" id="JAPHNI010000013">
    <property type="protein sequence ID" value="KAJ8118645.1"/>
    <property type="molecule type" value="Genomic_DNA"/>
</dbReference>
<accession>A0ACC2IU00</accession>
<keyword evidence="2" id="KW-1185">Reference proteome</keyword>
<sequence length="369" mass="41643">MAVHKDHPGLSVEVIVNGEALREYDDKEHELEPKTIAKYIEVQPGTDFAIRSFVPKDFESDMDTSQHIQIDGQQIHRTLWRAKELHNRDSCLIDSSRTFINGVWGQQKLRFGDLQTSTGDGDVVLDAIRVQKLRSLGLVKVKLFSGTVAGTQNKPKRRDEILEIGPVPEDALKEEAMSVLLHLGERQFVEAPKRWLFRDRKLFAVLECRYRSRADLQAIGVIPRSPDLTPNMLQDATKVTAESAVKTEPNVHVSSPIRQYSNVKTTSTPRAADPSNNLHNHVEDLSEEEIIAMIAFHRGRDNGLAGQSKRSLLGLLRFYEDKDKRSTPIKREPASQGCNVIRIKREHGGDEPAPCTRKRAKPEIIVLDD</sequence>
<proteinExistence type="predicted"/>
<dbReference type="Proteomes" id="UP001153331">
    <property type="component" value="Unassembled WGS sequence"/>
</dbReference>
<reference evidence="1" key="1">
    <citation type="submission" date="2022-11" db="EMBL/GenBank/DDBJ databases">
        <title>Genome Sequence of Boeremia exigua.</title>
        <authorList>
            <person name="Buettner E."/>
        </authorList>
    </citation>
    <scope>NUCLEOTIDE SEQUENCE</scope>
    <source>
        <strain evidence="1">CU02</strain>
    </source>
</reference>
<evidence type="ECO:0000313" key="1">
    <source>
        <dbReference type="EMBL" id="KAJ8118645.1"/>
    </source>
</evidence>
<gene>
    <name evidence="1" type="ORF">OPT61_g396</name>
</gene>
<protein>
    <submittedName>
        <fullName evidence="1">Uncharacterized protein</fullName>
    </submittedName>
</protein>
<comment type="caution">
    <text evidence="1">The sequence shown here is derived from an EMBL/GenBank/DDBJ whole genome shotgun (WGS) entry which is preliminary data.</text>
</comment>
<name>A0ACC2IU00_9PLEO</name>
<organism evidence="1 2">
    <name type="scientific">Boeremia exigua</name>
    <dbReference type="NCBI Taxonomy" id="749465"/>
    <lineage>
        <taxon>Eukaryota</taxon>
        <taxon>Fungi</taxon>
        <taxon>Dikarya</taxon>
        <taxon>Ascomycota</taxon>
        <taxon>Pezizomycotina</taxon>
        <taxon>Dothideomycetes</taxon>
        <taxon>Pleosporomycetidae</taxon>
        <taxon>Pleosporales</taxon>
        <taxon>Pleosporineae</taxon>
        <taxon>Didymellaceae</taxon>
        <taxon>Boeremia</taxon>
    </lineage>
</organism>
<evidence type="ECO:0000313" key="2">
    <source>
        <dbReference type="Proteomes" id="UP001153331"/>
    </source>
</evidence>